<evidence type="ECO:0000313" key="3">
    <source>
        <dbReference type="EMBL" id="QJA97190.1"/>
    </source>
</evidence>
<proteinExistence type="predicted"/>
<gene>
    <name evidence="2" type="ORF">MM415A04484_0006</name>
    <name evidence="3" type="ORF">MM415B06518_0002</name>
</gene>
<keyword evidence="1" id="KW-0812">Transmembrane</keyword>
<reference evidence="3" key="1">
    <citation type="submission" date="2020-03" db="EMBL/GenBank/DDBJ databases">
        <title>The deep terrestrial virosphere.</title>
        <authorList>
            <person name="Holmfeldt K."/>
            <person name="Nilsson E."/>
            <person name="Simone D."/>
            <person name="Lopez-Fernandez M."/>
            <person name="Wu X."/>
            <person name="de Brujin I."/>
            <person name="Lundin D."/>
            <person name="Andersson A."/>
            <person name="Bertilsson S."/>
            <person name="Dopson M."/>
        </authorList>
    </citation>
    <scope>NUCLEOTIDE SEQUENCE</scope>
    <source>
        <strain evidence="2">MM415A04484</strain>
        <strain evidence="3">MM415B06518</strain>
    </source>
</reference>
<organism evidence="3">
    <name type="scientific">viral metagenome</name>
    <dbReference type="NCBI Taxonomy" id="1070528"/>
    <lineage>
        <taxon>unclassified sequences</taxon>
        <taxon>metagenomes</taxon>
        <taxon>organismal metagenomes</taxon>
    </lineage>
</organism>
<keyword evidence="1" id="KW-1133">Transmembrane helix</keyword>
<name>A0A6M3LPY0_9ZZZZ</name>
<protein>
    <submittedName>
        <fullName evidence="3">Uncharacterized protein</fullName>
    </submittedName>
</protein>
<sequence>MNELESIVRKFGQNVAELKKSLTISSLLLAFTLGLLVGSIICRLWG</sequence>
<dbReference type="EMBL" id="MT141716">
    <property type="protein sequence ID" value="QJA69561.1"/>
    <property type="molecule type" value="Genomic_DNA"/>
</dbReference>
<evidence type="ECO:0000256" key="1">
    <source>
        <dbReference type="SAM" id="Phobius"/>
    </source>
</evidence>
<accession>A0A6M3LPY0</accession>
<dbReference type="AlphaFoldDB" id="A0A6M3LPY0"/>
<evidence type="ECO:0000313" key="2">
    <source>
        <dbReference type="EMBL" id="QJA69561.1"/>
    </source>
</evidence>
<dbReference type="EMBL" id="MT143471">
    <property type="protein sequence ID" value="QJA97190.1"/>
    <property type="molecule type" value="Genomic_DNA"/>
</dbReference>
<feature type="transmembrane region" description="Helical" evidence="1">
    <location>
        <begin position="21"/>
        <end position="41"/>
    </location>
</feature>
<keyword evidence="1" id="KW-0472">Membrane</keyword>